<sequence>MGVRFGPASRTRPTTIDWSHVTGTRLLTVVVYRTDKWQSTVTLTAVLSGSAKVVYTVHDFLHVNSHAGTYAWGAATLAWLYRKLCRASNAQFLEIAGPLMLLQVWAYDRFSIIAPQRTLQHSDGRPLSFRWSGVQAASEQSGNMLLIYRWTFDRLSRSQVKYNTNVL</sequence>
<dbReference type="PANTHER" id="PTHR46033">
    <property type="entry name" value="PROTEIN MAIN-LIKE 2"/>
    <property type="match status" value="1"/>
</dbReference>
<proteinExistence type="predicted"/>
<name>A0A9I9EBH4_CUCME</name>
<dbReference type="PANTHER" id="PTHR46033:SF8">
    <property type="entry name" value="PROTEIN MAINTENANCE OF MERISTEMS-LIKE"/>
    <property type="match status" value="1"/>
</dbReference>
<dbReference type="Pfam" id="PF10536">
    <property type="entry name" value="PMD"/>
    <property type="match status" value="1"/>
</dbReference>
<dbReference type="EnsemblPlants" id="MELO3C031494.2.1">
    <property type="protein sequence ID" value="MELO3C031494.2.1"/>
    <property type="gene ID" value="MELO3C031494.2"/>
</dbReference>
<feature type="domain" description="Aminotransferase-like plant mobile" evidence="1">
    <location>
        <begin position="65"/>
        <end position="163"/>
    </location>
</feature>
<dbReference type="InterPro" id="IPR019557">
    <property type="entry name" value="AminoTfrase-like_pln_mobile"/>
</dbReference>
<dbReference type="Gramene" id="MELO3C031494.2.1">
    <property type="protein sequence ID" value="MELO3C031494.2.1"/>
    <property type="gene ID" value="MELO3C031494.2"/>
</dbReference>
<accession>A0A9I9EBH4</accession>
<dbReference type="GO" id="GO:0010073">
    <property type="term" value="P:meristem maintenance"/>
    <property type="evidence" value="ECO:0007669"/>
    <property type="project" value="InterPro"/>
</dbReference>
<protein>
    <recommendedName>
        <fullName evidence="1">Aminotransferase-like plant mobile domain-containing protein</fullName>
    </recommendedName>
</protein>
<dbReference type="InterPro" id="IPR044824">
    <property type="entry name" value="MAIN-like"/>
</dbReference>
<evidence type="ECO:0000259" key="1">
    <source>
        <dbReference type="Pfam" id="PF10536"/>
    </source>
</evidence>
<dbReference type="AlphaFoldDB" id="A0A9I9EBH4"/>
<evidence type="ECO:0000313" key="2">
    <source>
        <dbReference type="EnsemblPlants" id="MELO3C031494.2.1"/>
    </source>
</evidence>
<organism evidence="2">
    <name type="scientific">Cucumis melo</name>
    <name type="common">Muskmelon</name>
    <dbReference type="NCBI Taxonomy" id="3656"/>
    <lineage>
        <taxon>Eukaryota</taxon>
        <taxon>Viridiplantae</taxon>
        <taxon>Streptophyta</taxon>
        <taxon>Embryophyta</taxon>
        <taxon>Tracheophyta</taxon>
        <taxon>Spermatophyta</taxon>
        <taxon>Magnoliopsida</taxon>
        <taxon>eudicotyledons</taxon>
        <taxon>Gunneridae</taxon>
        <taxon>Pentapetalae</taxon>
        <taxon>rosids</taxon>
        <taxon>fabids</taxon>
        <taxon>Cucurbitales</taxon>
        <taxon>Cucurbitaceae</taxon>
        <taxon>Benincaseae</taxon>
        <taxon>Cucumis</taxon>
    </lineage>
</organism>
<reference evidence="2" key="1">
    <citation type="submission" date="2023-03" db="UniProtKB">
        <authorList>
            <consortium name="EnsemblPlants"/>
        </authorList>
    </citation>
    <scope>IDENTIFICATION</scope>
</reference>